<evidence type="ECO:0000313" key="3">
    <source>
        <dbReference type="EMBL" id="MFD1912926.1"/>
    </source>
</evidence>
<accession>A0ABW4S693</accession>
<gene>
    <name evidence="3" type="ORF">ACFSGJ_11960</name>
</gene>
<comment type="caution">
    <text evidence="3">The sequence shown here is derived from an EMBL/GenBank/DDBJ whole genome shotgun (WGS) entry which is preliminary data.</text>
</comment>
<name>A0ABW4S693_9RHOB</name>
<reference evidence="4" key="1">
    <citation type="journal article" date="2019" name="Int. J. Syst. Evol. Microbiol.">
        <title>The Global Catalogue of Microorganisms (GCM) 10K type strain sequencing project: providing services to taxonomists for standard genome sequencing and annotation.</title>
        <authorList>
            <consortium name="The Broad Institute Genomics Platform"/>
            <consortium name="The Broad Institute Genome Sequencing Center for Infectious Disease"/>
            <person name="Wu L."/>
            <person name="Ma J."/>
        </authorList>
    </citation>
    <scope>NUCLEOTIDE SEQUENCE [LARGE SCALE GENOMIC DNA]</scope>
    <source>
        <strain evidence="4">CGMCC 4.7242</strain>
    </source>
</reference>
<proteinExistence type="predicted"/>
<keyword evidence="4" id="KW-1185">Reference proteome</keyword>
<feature type="signal peptide" evidence="2">
    <location>
        <begin position="1"/>
        <end position="26"/>
    </location>
</feature>
<feature type="region of interest" description="Disordered" evidence="1">
    <location>
        <begin position="49"/>
        <end position="95"/>
    </location>
</feature>
<evidence type="ECO:0000256" key="1">
    <source>
        <dbReference type="SAM" id="MobiDB-lite"/>
    </source>
</evidence>
<sequence>MSNRRSTLLKLGLLHGALSLSLLALADEARAEAPLSAIDWLSESVAAPVPPPVPPEEPAITSGGMPEEITIAPIDGPNPDATGILSSSTTGLPRDLWGETESEVIVGRIAALRPAGLPAIQDLIYTLLLAELDPPRASDGRLFLARVDKLLEFGALDPAMTLLEQAGYEQPESFRRFFDVALLTGDEDRACDKLRVTPDIAPTFPARIFCLARGGDWNAAALSLRTGHALGHISTAEEDLLARFLDPELFEGEPLLPPPSRPSPLVWRMFEAIGEPIPTQTLPVAYAQADLRSNTGWKAQLEAGERLARLGAIAPNRLLGLYMERVAAASGGVWDRVRTLQRLDRAMREGDTAAVAAALPPAWEAMGTAELETVLGQLFGEALLEMELTGPAAPLAFRLALLSPAYETAAAQRGPAAGEDGFLAAIAQGNVSAAAAPGSMAAAIREGLAASAAPDEIAALVDENRMGEALLTVIGRLEDAAGGDPRAVTDGLAGLRALGLEDVARRSALQLMILERRG</sequence>
<keyword evidence="2" id="KW-0732">Signal</keyword>
<dbReference type="EMBL" id="JBHUGH010000009">
    <property type="protein sequence ID" value="MFD1912926.1"/>
    <property type="molecule type" value="Genomic_DNA"/>
</dbReference>
<dbReference type="Proteomes" id="UP001597353">
    <property type="component" value="Unassembled WGS sequence"/>
</dbReference>
<feature type="chain" id="PRO_5045339987" evidence="2">
    <location>
        <begin position="27"/>
        <end position="518"/>
    </location>
</feature>
<protein>
    <submittedName>
        <fullName evidence="3">Uncharacterized protein</fullName>
    </submittedName>
</protein>
<dbReference type="RefSeq" id="WP_390261917.1">
    <property type="nucleotide sequence ID" value="NZ_JBHUGH010000009.1"/>
</dbReference>
<evidence type="ECO:0000313" key="4">
    <source>
        <dbReference type="Proteomes" id="UP001597353"/>
    </source>
</evidence>
<evidence type="ECO:0000256" key="2">
    <source>
        <dbReference type="SAM" id="SignalP"/>
    </source>
</evidence>
<organism evidence="3 4">
    <name type="scientific">Halodurantibacterium flavum</name>
    <dbReference type="NCBI Taxonomy" id="1382802"/>
    <lineage>
        <taxon>Bacteria</taxon>
        <taxon>Pseudomonadati</taxon>
        <taxon>Pseudomonadota</taxon>
        <taxon>Alphaproteobacteria</taxon>
        <taxon>Rhodobacterales</taxon>
        <taxon>Paracoccaceae</taxon>
        <taxon>Halodurantibacterium</taxon>
    </lineage>
</organism>